<dbReference type="AlphaFoldDB" id="A0A1M6B990"/>
<protein>
    <recommendedName>
        <fullName evidence="3 10">Gluconokinase</fullName>
        <ecNumber evidence="3 10">2.7.1.12</ecNumber>
    </recommendedName>
</protein>
<dbReference type="InterPro" id="IPR031322">
    <property type="entry name" value="Shikimate/glucono_kinase"/>
</dbReference>
<keyword evidence="12" id="KW-1185">Reference proteome</keyword>
<evidence type="ECO:0000313" key="12">
    <source>
        <dbReference type="Proteomes" id="UP000184510"/>
    </source>
</evidence>
<keyword evidence="4 10" id="KW-0808">Transferase</keyword>
<gene>
    <name evidence="11" type="ORF">SAMN02745181_0151</name>
</gene>
<evidence type="ECO:0000256" key="9">
    <source>
        <dbReference type="ARBA" id="ARBA00048090"/>
    </source>
</evidence>
<evidence type="ECO:0000313" key="11">
    <source>
        <dbReference type="EMBL" id="SHI45282.1"/>
    </source>
</evidence>
<sequence>MGVSGCGKSTVGSLLAAKLGGKFFDGDDYHPQANIDKMASGQPLNDDDRQGWLESLRDLITSEAQAGRTAVIACSALKKKYRDLLREAGAEVSFIHLHGSRELLLERLTDRAAEGNHFMPATLLDSQLDTLEYPQGEPFTHILNISHSPASLADEAANQL</sequence>
<evidence type="ECO:0000256" key="2">
    <source>
        <dbReference type="ARBA" id="ARBA00008420"/>
    </source>
</evidence>
<dbReference type="GO" id="GO:0005737">
    <property type="term" value="C:cytoplasm"/>
    <property type="evidence" value="ECO:0007669"/>
    <property type="project" value="TreeGrafter"/>
</dbReference>
<dbReference type="Pfam" id="PF01202">
    <property type="entry name" value="SKI"/>
    <property type="match status" value="1"/>
</dbReference>
<keyword evidence="5 10" id="KW-0547">Nucleotide-binding</keyword>
<dbReference type="PANTHER" id="PTHR43442">
    <property type="entry name" value="GLUCONOKINASE-RELATED"/>
    <property type="match status" value="1"/>
</dbReference>
<evidence type="ECO:0000256" key="6">
    <source>
        <dbReference type="ARBA" id="ARBA00022777"/>
    </source>
</evidence>
<dbReference type="CDD" id="cd02021">
    <property type="entry name" value="GntK"/>
    <property type="match status" value="1"/>
</dbReference>
<comment type="similarity">
    <text evidence="2 10">Belongs to the gluconokinase GntK/GntV family.</text>
</comment>
<dbReference type="RefSeq" id="WP_143158503.1">
    <property type="nucleotide sequence ID" value="NZ_FQYR01000002.1"/>
</dbReference>
<evidence type="ECO:0000256" key="3">
    <source>
        <dbReference type="ARBA" id="ARBA00012054"/>
    </source>
</evidence>
<evidence type="ECO:0000256" key="8">
    <source>
        <dbReference type="ARBA" id="ARBA00023064"/>
    </source>
</evidence>
<comment type="pathway">
    <text evidence="1">Carbohydrate acid metabolism.</text>
</comment>
<dbReference type="FunCoup" id="A0A1M6B990">
    <property type="interactions" value="290"/>
</dbReference>
<dbReference type="SUPFAM" id="SSF52540">
    <property type="entry name" value="P-loop containing nucleoside triphosphate hydrolases"/>
    <property type="match status" value="1"/>
</dbReference>
<dbReference type="PANTHER" id="PTHR43442:SF3">
    <property type="entry name" value="GLUCONOKINASE-RELATED"/>
    <property type="match status" value="1"/>
</dbReference>
<evidence type="ECO:0000256" key="7">
    <source>
        <dbReference type="ARBA" id="ARBA00022840"/>
    </source>
</evidence>
<organism evidence="11 12">
    <name type="scientific">Rubritalea squalenifaciens DSM 18772</name>
    <dbReference type="NCBI Taxonomy" id="1123071"/>
    <lineage>
        <taxon>Bacteria</taxon>
        <taxon>Pseudomonadati</taxon>
        <taxon>Verrucomicrobiota</taxon>
        <taxon>Verrucomicrobiia</taxon>
        <taxon>Verrucomicrobiales</taxon>
        <taxon>Rubritaleaceae</taxon>
        <taxon>Rubritalea</taxon>
    </lineage>
</organism>
<accession>A0A1M6B990</accession>
<dbReference type="NCBIfam" id="TIGR01313">
    <property type="entry name" value="therm_gnt_kin"/>
    <property type="match status" value="1"/>
</dbReference>
<dbReference type="InterPro" id="IPR027417">
    <property type="entry name" value="P-loop_NTPase"/>
</dbReference>
<evidence type="ECO:0000256" key="5">
    <source>
        <dbReference type="ARBA" id="ARBA00022741"/>
    </source>
</evidence>
<keyword evidence="6 10" id="KW-0418">Kinase</keyword>
<dbReference type="STRING" id="1123071.SAMN02745181_0151"/>
<evidence type="ECO:0000256" key="4">
    <source>
        <dbReference type="ARBA" id="ARBA00022679"/>
    </source>
</evidence>
<dbReference type="OrthoDB" id="9800332at2"/>
<comment type="catalytic activity">
    <reaction evidence="9 10">
        <text>D-gluconate + ATP = 6-phospho-D-gluconate + ADP + H(+)</text>
        <dbReference type="Rhea" id="RHEA:19433"/>
        <dbReference type="ChEBI" id="CHEBI:15378"/>
        <dbReference type="ChEBI" id="CHEBI:18391"/>
        <dbReference type="ChEBI" id="CHEBI:30616"/>
        <dbReference type="ChEBI" id="CHEBI:58759"/>
        <dbReference type="ChEBI" id="CHEBI:456216"/>
        <dbReference type="EC" id="2.7.1.12"/>
    </reaction>
</comment>
<evidence type="ECO:0000256" key="1">
    <source>
        <dbReference type="ARBA" id="ARBA00004761"/>
    </source>
</evidence>
<dbReference type="FunFam" id="3.40.50.300:FF:000522">
    <property type="entry name" value="Gluconokinase"/>
    <property type="match status" value="1"/>
</dbReference>
<dbReference type="InParanoid" id="A0A1M6B990"/>
<dbReference type="EMBL" id="FQYR01000002">
    <property type="protein sequence ID" value="SHI45282.1"/>
    <property type="molecule type" value="Genomic_DNA"/>
</dbReference>
<dbReference type="Proteomes" id="UP000184510">
    <property type="component" value="Unassembled WGS sequence"/>
</dbReference>
<proteinExistence type="inferred from homology"/>
<dbReference type="EC" id="2.7.1.12" evidence="3 10"/>
<dbReference type="Gene3D" id="3.40.50.300">
    <property type="entry name" value="P-loop containing nucleotide triphosphate hydrolases"/>
    <property type="match status" value="1"/>
</dbReference>
<reference evidence="11 12" key="1">
    <citation type="submission" date="2016-11" db="EMBL/GenBank/DDBJ databases">
        <authorList>
            <person name="Jaros S."/>
            <person name="Januszkiewicz K."/>
            <person name="Wedrychowicz H."/>
        </authorList>
    </citation>
    <scope>NUCLEOTIDE SEQUENCE [LARGE SCALE GENOMIC DNA]</scope>
    <source>
        <strain evidence="11 12">DSM 18772</strain>
    </source>
</reference>
<name>A0A1M6B990_9BACT</name>
<evidence type="ECO:0000256" key="10">
    <source>
        <dbReference type="RuleBase" id="RU363066"/>
    </source>
</evidence>
<dbReference type="GO" id="GO:0019521">
    <property type="term" value="P:D-gluconate metabolic process"/>
    <property type="evidence" value="ECO:0007669"/>
    <property type="project" value="UniProtKB-KW"/>
</dbReference>
<dbReference type="GO" id="GO:0005524">
    <property type="term" value="F:ATP binding"/>
    <property type="evidence" value="ECO:0007669"/>
    <property type="project" value="UniProtKB-KW"/>
</dbReference>
<dbReference type="GO" id="GO:0046316">
    <property type="term" value="F:gluconokinase activity"/>
    <property type="evidence" value="ECO:0007669"/>
    <property type="project" value="UniProtKB-EC"/>
</dbReference>
<keyword evidence="8" id="KW-0311">Gluconate utilization</keyword>
<keyword evidence="7 10" id="KW-0067">ATP-binding</keyword>
<dbReference type="InterPro" id="IPR006001">
    <property type="entry name" value="Therm_gnt_kin"/>
</dbReference>